<dbReference type="PROSITE" id="PS50110">
    <property type="entry name" value="RESPONSE_REGULATORY"/>
    <property type="match status" value="1"/>
</dbReference>
<evidence type="ECO:0000313" key="4">
    <source>
        <dbReference type="Proteomes" id="UP000178198"/>
    </source>
</evidence>
<dbReference type="GO" id="GO:0000160">
    <property type="term" value="P:phosphorelay signal transduction system"/>
    <property type="evidence" value="ECO:0007669"/>
    <property type="project" value="InterPro"/>
</dbReference>
<accession>A0A1D9P7W3</accession>
<dbReference type="EMBL" id="CP017774">
    <property type="protein sequence ID" value="AOZ98384.1"/>
    <property type="molecule type" value="Genomic_DNA"/>
</dbReference>
<dbReference type="InterPro" id="IPR001789">
    <property type="entry name" value="Sig_transdc_resp-reg_receiver"/>
</dbReference>
<evidence type="ECO:0000256" key="1">
    <source>
        <dbReference type="PROSITE-ProRule" id="PRU00169"/>
    </source>
</evidence>
<feature type="domain" description="Response regulatory" evidence="2">
    <location>
        <begin position="4"/>
        <end position="132"/>
    </location>
</feature>
<keyword evidence="4" id="KW-1185">Reference proteome</keyword>
<dbReference type="Proteomes" id="UP000178198">
    <property type="component" value="Chromosome"/>
</dbReference>
<dbReference type="STRING" id="1306519.BIW12_02465"/>
<dbReference type="RefSeq" id="WP_071183652.1">
    <property type="nucleotide sequence ID" value="NZ_CP017774.1"/>
</dbReference>
<organism evidence="3 4">
    <name type="scientific">Flavobacterium commune</name>
    <dbReference type="NCBI Taxonomy" id="1306519"/>
    <lineage>
        <taxon>Bacteria</taxon>
        <taxon>Pseudomonadati</taxon>
        <taxon>Bacteroidota</taxon>
        <taxon>Flavobacteriia</taxon>
        <taxon>Flavobacteriales</taxon>
        <taxon>Flavobacteriaceae</taxon>
        <taxon>Flavobacterium</taxon>
    </lineage>
</organism>
<dbReference type="Gene3D" id="3.40.50.2300">
    <property type="match status" value="1"/>
</dbReference>
<sequence length="223" mass="25267">MFKKVLIAEDLDSISQSIIHTLEELSIDDIQHVKYCDDAHIRIKKALAEKKPFDLLISDLSFKQDHRENKLINGEELIAAAKKTQPNIKTIVFSIEDKSFKIKSLFNILKIDAYVIKGRNSIKELEKAINRIYNNETGILLPEINTNTSTEKSIIEIESYDISLLKSLSKGLIINEIATEFKKSGIVPNGNSSIEKRLNKLKTYFKANNNVHLIAIAKDMGLI</sequence>
<dbReference type="AlphaFoldDB" id="A0A1D9P7W3"/>
<gene>
    <name evidence="3" type="ORF">BIW12_02465</name>
</gene>
<reference evidence="3 4" key="1">
    <citation type="submission" date="2016-10" db="EMBL/GenBank/DDBJ databases">
        <title>Complete Genome Sequence of Flavobacterium sp. PK15.</title>
        <authorList>
            <person name="Ekwe A."/>
            <person name="Kim S.B."/>
        </authorList>
    </citation>
    <scope>NUCLEOTIDE SEQUENCE [LARGE SCALE GENOMIC DNA]</scope>
    <source>
        <strain evidence="3 4">PK15</strain>
    </source>
</reference>
<dbReference type="KEGG" id="fcm:BIW12_02465"/>
<protein>
    <submittedName>
        <fullName evidence="3">Response regulator</fullName>
    </submittedName>
</protein>
<dbReference type="OrthoDB" id="659223at2"/>
<evidence type="ECO:0000259" key="2">
    <source>
        <dbReference type="PROSITE" id="PS50110"/>
    </source>
</evidence>
<feature type="modified residue" description="4-aspartylphosphate" evidence="1">
    <location>
        <position position="59"/>
    </location>
</feature>
<dbReference type="SUPFAM" id="SSF52172">
    <property type="entry name" value="CheY-like"/>
    <property type="match status" value="1"/>
</dbReference>
<evidence type="ECO:0000313" key="3">
    <source>
        <dbReference type="EMBL" id="AOZ98384.1"/>
    </source>
</evidence>
<name>A0A1D9P7W3_9FLAO</name>
<dbReference type="InterPro" id="IPR011006">
    <property type="entry name" value="CheY-like_superfamily"/>
</dbReference>
<keyword evidence="1" id="KW-0597">Phosphoprotein</keyword>
<proteinExistence type="predicted"/>